<dbReference type="InterPro" id="IPR017452">
    <property type="entry name" value="GPCR_Rhodpsn_7TM"/>
</dbReference>
<organism evidence="11 13">
    <name type="scientific">Adineta steineri</name>
    <dbReference type="NCBI Taxonomy" id="433720"/>
    <lineage>
        <taxon>Eukaryota</taxon>
        <taxon>Metazoa</taxon>
        <taxon>Spiralia</taxon>
        <taxon>Gnathifera</taxon>
        <taxon>Rotifera</taxon>
        <taxon>Eurotatoria</taxon>
        <taxon>Bdelloidea</taxon>
        <taxon>Adinetida</taxon>
        <taxon>Adinetidae</taxon>
        <taxon>Adineta</taxon>
    </lineage>
</organism>
<dbReference type="GO" id="GO:0005886">
    <property type="term" value="C:plasma membrane"/>
    <property type="evidence" value="ECO:0007669"/>
    <property type="project" value="UniProtKB-SubCell"/>
</dbReference>
<dbReference type="Proteomes" id="UP000663868">
    <property type="component" value="Unassembled WGS sequence"/>
</dbReference>
<evidence type="ECO:0000256" key="6">
    <source>
        <dbReference type="ARBA" id="ARBA00023136"/>
    </source>
</evidence>
<keyword evidence="2" id="KW-1003">Cell membrane</keyword>
<feature type="transmembrane region" description="Helical" evidence="9">
    <location>
        <begin position="138"/>
        <end position="159"/>
    </location>
</feature>
<comment type="caution">
    <text evidence="11">The sequence shown here is derived from an EMBL/GenBank/DDBJ whole genome shotgun (WGS) entry which is preliminary data.</text>
</comment>
<evidence type="ECO:0000259" key="10">
    <source>
        <dbReference type="PROSITE" id="PS50262"/>
    </source>
</evidence>
<evidence type="ECO:0000313" key="11">
    <source>
        <dbReference type="EMBL" id="CAF0820073.1"/>
    </source>
</evidence>
<feature type="transmembrane region" description="Helical" evidence="9">
    <location>
        <begin position="179"/>
        <end position="204"/>
    </location>
</feature>
<comment type="subcellular location">
    <subcellularLocation>
        <location evidence="1">Cell membrane</location>
        <topology evidence="1">Multi-pass membrane protein</topology>
    </subcellularLocation>
</comment>
<dbReference type="AlphaFoldDB" id="A0A813U0W9"/>
<accession>A0A813U0W9</accession>
<feature type="transmembrane region" description="Helical" evidence="9">
    <location>
        <begin position="59"/>
        <end position="81"/>
    </location>
</feature>
<evidence type="ECO:0000256" key="7">
    <source>
        <dbReference type="ARBA" id="ARBA00023170"/>
    </source>
</evidence>
<dbReference type="EMBL" id="CAJNOE010000053">
    <property type="protein sequence ID" value="CAF0820073.1"/>
    <property type="molecule type" value="Genomic_DNA"/>
</dbReference>
<evidence type="ECO:0000256" key="8">
    <source>
        <dbReference type="ARBA" id="ARBA00023224"/>
    </source>
</evidence>
<feature type="domain" description="G-protein coupled receptors family 1 profile" evidence="10">
    <location>
        <begin position="38"/>
        <end position="283"/>
    </location>
</feature>
<keyword evidence="5" id="KW-0297">G-protein coupled receptor</keyword>
<sequence>MNEIARIFSNNSSEVNTELWFIPIDILTIVCVTIAIILSTIFFLIILFDKTCHTIPMMLVGNSCLIGILFGIMMLWSGLFTLVNDLKKIQYEDFFCSFRGYMGYVTCSIQNCSYLLQAIYRFLIIIYPTRLFFQTIRFQLFLICLSWIVGFLYPIHFLFTREIIYNVNNQICQLQLHLSFSVIYMANGAYIIPVFSTIFVYFKLIRYVKQMSKRITPVNTLIRAQRELKMVRRTVILVTILFILCFPYAMFILLSFFLTIPKYHFRISYIFVDISFISVIIILFQFTDPLKASVTKKFHRRAPMIMPTIIQ</sequence>
<dbReference type="GO" id="GO:0004930">
    <property type="term" value="F:G protein-coupled receptor activity"/>
    <property type="evidence" value="ECO:0007669"/>
    <property type="project" value="UniProtKB-KW"/>
</dbReference>
<feature type="transmembrane region" description="Helical" evidence="9">
    <location>
        <begin position="235"/>
        <end position="260"/>
    </location>
</feature>
<gene>
    <name evidence="11" type="ORF">IZO911_LOCUS7948</name>
    <name evidence="12" type="ORF">KXQ929_LOCUS12325</name>
</gene>
<dbReference type="PROSITE" id="PS50262">
    <property type="entry name" value="G_PROTEIN_RECEP_F1_2"/>
    <property type="match status" value="1"/>
</dbReference>
<keyword evidence="7" id="KW-0675">Receptor</keyword>
<dbReference type="Pfam" id="PF00001">
    <property type="entry name" value="7tm_1"/>
    <property type="match status" value="1"/>
</dbReference>
<evidence type="ECO:0000256" key="1">
    <source>
        <dbReference type="ARBA" id="ARBA00004651"/>
    </source>
</evidence>
<dbReference type="InterPro" id="IPR000276">
    <property type="entry name" value="GPCR_Rhodpsn"/>
</dbReference>
<name>A0A813U0W9_9BILA</name>
<evidence type="ECO:0000256" key="9">
    <source>
        <dbReference type="SAM" id="Phobius"/>
    </source>
</evidence>
<reference evidence="11" key="1">
    <citation type="submission" date="2021-02" db="EMBL/GenBank/DDBJ databases">
        <authorList>
            <person name="Nowell W R."/>
        </authorList>
    </citation>
    <scope>NUCLEOTIDE SEQUENCE</scope>
</reference>
<dbReference type="EMBL" id="CAJOBB010000632">
    <property type="protein sequence ID" value="CAF3719752.1"/>
    <property type="molecule type" value="Genomic_DNA"/>
</dbReference>
<dbReference type="CDD" id="cd00637">
    <property type="entry name" value="7tm_classA_rhodopsin-like"/>
    <property type="match status" value="1"/>
</dbReference>
<feature type="transmembrane region" description="Helical" evidence="9">
    <location>
        <begin position="266"/>
        <end position="287"/>
    </location>
</feature>
<evidence type="ECO:0000313" key="12">
    <source>
        <dbReference type="EMBL" id="CAF3719752.1"/>
    </source>
</evidence>
<keyword evidence="3 9" id="KW-0812">Transmembrane</keyword>
<protein>
    <recommendedName>
        <fullName evidence="10">G-protein coupled receptors family 1 profile domain-containing protein</fullName>
    </recommendedName>
</protein>
<dbReference type="Gene3D" id="1.20.1070.10">
    <property type="entry name" value="Rhodopsin 7-helix transmembrane proteins"/>
    <property type="match status" value="1"/>
</dbReference>
<keyword evidence="4 9" id="KW-1133">Transmembrane helix</keyword>
<dbReference type="Proteomes" id="UP000663860">
    <property type="component" value="Unassembled WGS sequence"/>
</dbReference>
<keyword evidence="8" id="KW-0807">Transducer</keyword>
<evidence type="ECO:0000256" key="2">
    <source>
        <dbReference type="ARBA" id="ARBA00022475"/>
    </source>
</evidence>
<proteinExistence type="predicted"/>
<evidence type="ECO:0000313" key="13">
    <source>
        <dbReference type="Proteomes" id="UP000663860"/>
    </source>
</evidence>
<feature type="transmembrane region" description="Helical" evidence="9">
    <location>
        <begin position="20"/>
        <end position="47"/>
    </location>
</feature>
<evidence type="ECO:0000256" key="5">
    <source>
        <dbReference type="ARBA" id="ARBA00023040"/>
    </source>
</evidence>
<dbReference type="PANTHER" id="PTHR24228:SF59">
    <property type="entry name" value="NEUROPEPTIDE RECEPTOR 15"/>
    <property type="match status" value="1"/>
</dbReference>
<dbReference type="SUPFAM" id="SSF81321">
    <property type="entry name" value="Family A G protein-coupled receptor-like"/>
    <property type="match status" value="1"/>
</dbReference>
<evidence type="ECO:0000256" key="4">
    <source>
        <dbReference type="ARBA" id="ARBA00022989"/>
    </source>
</evidence>
<keyword evidence="6 9" id="KW-0472">Membrane</keyword>
<evidence type="ECO:0000256" key="3">
    <source>
        <dbReference type="ARBA" id="ARBA00022692"/>
    </source>
</evidence>
<feature type="transmembrane region" description="Helical" evidence="9">
    <location>
        <begin position="101"/>
        <end position="126"/>
    </location>
</feature>
<dbReference type="PANTHER" id="PTHR24228">
    <property type="entry name" value="B2 BRADYKININ RECEPTOR/ANGIOTENSIN II RECEPTOR"/>
    <property type="match status" value="1"/>
</dbReference>